<evidence type="ECO:0000313" key="3">
    <source>
        <dbReference type="Proteomes" id="UP000018840"/>
    </source>
</evidence>
<protein>
    <submittedName>
        <fullName evidence="2">Uncharacterized protein</fullName>
    </submittedName>
</protein>
<keyword evidence="1" id="KW-0472">Membrane</keyword>
<keyword evidence="1" id="KW-1133">Transmembrane helix</keyword>
<organism evidence="2 3">
    <name type="scientific">Negativicoccus succinicivorans DORA_17_25</name>
    <dbReference type="NCBI Taxonomy" id="1403945"/>
    <lineage>
        <taxon>Bacteria</taxon>
        <taxon>Bacillati</taxon>
        <taxon>Bacillota</taxon>
        <taxon>Negativicutes</taxon>
        <taxon>Veillonellales</taxon>
        <taxon>Veillonellaceae</taxon>
        <taxon>Negativicoccus</taxon>
    </lineage>
</organism>
<dbReference type="RefSeq" id="WP_024047690.1">
    <property type="nucleotide sequence ID" value="NZ_AZMC01000019.1"/>
</dbReference>
<keyword evidence="1" id="KW-0812">Transmembrane</keyword>
<proteinExistence type="predicted"/>
<feature type="transmembrane region" description="Helical" evidence="1">
    <location>
        <begin position="32"/>
        <end position="55"/>
    </location>
</feature>
<dbReference type="EMBL" id="AZMC01000019">
    <property type="protein sequence ID" value="ETI91176.1"/>
    <property type="molecule type" value="Genomic_DNA"/>
</dbReference>
<name>W1UBT6_9FIRM</name>
<dbReference type="Proteomes" id="UP000018840">
    <property type="component" value="Unassembled WGS sequence"/>
</dbReference>
<dbReference type="AlphaFoldDB" id="W1UBT6"/>
<accession>W1UBT6</accession>
<comment type="caution">
    <text evidence="2">The sequence shown here is derived from an EMBL/GenBank/DDBJ whole genome shotgun (WGS) entry which is preliminary data.</text>
</comment>
<reference evidence="2 3" key="1">
    <citation type="submission" date="2013-12" db="EMBL/GenBank/DDBJ databases">
        <title>A Varibaculum cambriense genome reconstructed from a premature infant gut community with otherwise low bacterial novelty that shifts toward anaerobic metabolism during the third week of life.</title>
        <authorList>
            <person name="Brown C.T."/>
            <person name="Sharon I."/>
            <person name="Thomas B.C."/>
            <person name="Castelle C.J."/>
            <person name="Morowitz M.J."/>
            <person name="Banfield J.F."/>
        </authorList>
    </citation>
    <scope>NUCLEOTIDE SEQUENCE [LARGE SCALE GENOMIC DNA]</scope>
    <source>
        <strain evidence="3">DORA_17_25</strain>
    </source>
</reference>
<sequence length="141" mass="17133">NKFSLFFEFMYSSYLNGNNYYIWRWPLKKRGFITLECIISMFVLSIIVYMITFSINNSFNLLNKNKEYSTMLNLAQNYMNETKNDIKYKNDKINTETIYLNKFQINKIITKKENYYNCYKVRLEVKSQDRSVNLESYVTKK</sequence>
<feature type="non-terminal residue" evidence="2">
    <location>
        <position position="1"/>
    </location>
</feature>
<gene>
    <name evidence="2" type="ORF">Q612_NSC00019G0002</name>
</gene>
<evidence type="ECO:0000256" key="1">
    <source>
        <dbReference type="SAM" id="Phobius"/>
    </source>
</evidence>
<evidence type="ECO:0000313" key="2">
    <source>
        <dbReference type="EMBL" id="ETI91176.1"/>
    </source>
</evidence>